<dbReference type="InterPro" id="IPR036188">
    <property type="entry name" value="FAD/NAD-bd_sf"/>
</dbReference>
<evidence type="ECO:0000256" key="4">
    <source>
        <dbReference type="ARBA" id="ARBA00049872"/>
    </source>
</evidence>
<evidence type="ECO:0000313" key="8">
    <source>
        <dbReference type="Proteomes" id="UP000290365"/>
    </source>
</evidence>
<evidence type="ECO:0000256" key="3">
    <source>
        <dbReference type="ARBA" id="ARBA00023002"/>
    </source>
</evidence>
<evidence type="ECO:0000256" key="1">
    <source>
        <dbReference type="ARBA" id="ARBA00004948"/>
    </source>
</evidence>
<dbReference type="Pfam" id="PF01266">
    <property type="entry name" value="DAO"/>
    <property type="match status" value="1"/>
</dbReference>
<dbReference type="SUPFAM" id="SSF54373">
    <property type="entry name" value="FAD-linked reductases, C-terminal domain"/>
    <property type="match status" value="1"/>
</dbReference>
<dbReference type="GO" id="GO:0005737">
    <property type="term" value="C:cytoplasm"/>
    <property type="evidence" value="ECO:0007669"/>
    <property type="project" value="TreeGrafter"/>
</dbReference>
<feature type="domain" description="FAD dependent oxidoreductase" evidence="6">
    <location>
        <begin position="1"/>
        <end position="337"/>
    </location>
</feature>
<dbReference type="GO" id="GO:0009229">
    <property type="term" value="P:thiamine diphosphate biosynthetic process"/>
    <property type="evidence" value="ECO:0007669"/>
    <property type="project" value="UniProtKB-UniPathway"/>
</dbReference>
<dbReference type="SUPFAM" id="SSF51905">
    <property type="entry name" value="FAD/NAD(P)-binding domain"/>
    <property type="match status" value="1"/>
</dbReference>
<evidence type="ECO:0000256" key="5">
    <source>
        <dbReference type="ARBA" id="ARBA00050018"/>
    </source>
</evidence>
<dbReference type="KEGG" id="kbs:EPA93_01535"/>
<evidence type="ECO:0000313" key="7">
    <source>
        <dbReference type="EMBL" id="QBD74741.1"/>
    </source>
</evidence>
<dbReference type="PANTHER" id="PTHR13847">
    <property type="entry name" value="SARCOSINE DEHYDROGENASE-RELATED"/>
    <property type="match status" value="1"/>
</dbReference>
<dbReference type="NCBIfam" id="TIGR02352">
    <property type="entry name" value="thiamin_ThiO"/>
    <property type="match status" value="1"/>
</dbReference>
<comment type="catalytic activity">
    <reaction evidence="4">
        <text>glycine + O2 + H2O = glyoxylate + H2O2 + NH4(+)</text>
        <dbReference type="Rhea" id="RHEA:11532"/>
        <dbReference type="ChEBI" id="CHEBI:15377"/>
        <dbReference type="ChEBI" id="CHEBI:15379"/>
        <dbReference type="ChEBI" id="CHEBI:16240"/>
        <dbReference type="ChEBI" id="CHEBI:28938"/>
        <dbReference type="ChEBI" id="CHEBI:36655"/>
        <dbReference type="ChEBI" id="CHEBI:57305"/>
        <dbReference type="EC" id="1.4.3.19"/>
    </reaction>
</comment>
<protein>
    <recommendedName>
        <fullName evidence="5">glycine oxidase</fullName>
        <ecNumber evidence="5">1.4.3.19</ecNumber>
    </recommendedName>
</protein>
<dbReference type="EC" id="1.4.3.19" evidence="5"/>
<evidence type="ECO:0000256" key="2">
    <source>
        <dbReference type="ARBA" id="ARBA00022977"/>
    </source>
</evidence>
<dbReference type="GO" id="GO:0009228">
    <property type="term" value="P:thiamine biosynthetic process"/>
    <property type="evidence" value="ECO:0007669"/>
    <property type="project" value="UniProtKB-KW"/>
</dbReference>
<dbReference type="InterPro" id="IPR006076">
    <property type="entry name" value="FAD-dep_OxRdtase"/>
</dbReference>
<name>A0A4V0YY25_KTERU</name>
<sequence>MGCAIAYYLRKRHIAVTILERDTVGSQASGAAAGLLAPLGPLSGPGPFADLVLTSFALFPALVKELESASGLSLGYEVTGALRTVRNPRRIAHLRKRLQAWQPLDLELHWLEGNEARQLEPLLAPDIQAAIYAPQEAQMQAAQFVQALRLAAQKLGANIVQHREVCGLETHNKRVIGVRTRQGESFACQHLIIAAGAWTARCSEWLNVSIPLGPLHGQMLALDQASASLKHIIFGEAIYLAPRGANIIVGATRNELGFDLSVSEAGSSWLNTTAIRLVPELAQSQRKSAWAGLRPKTPDSRPILGAVPGWENVSIAAGHNSVGIMLSPITGLTIAELVATGKLNELISQFSLKRFAAQL</sequence>
<keyword evidence="3 7" id="KW-0560">Oxidoreductase</keyword>
<keyword evidence="2" id="KW-0784">Thiamine biosynthesis</keyword>
<gene>
    <name evidence="7" type="primary">thiO</name>
    <name evidence="7" type="ORF">EPA93_01535</name>
</gene>
<evidence type="ECO:0000259" key="6">
    <source>
        <dbReference type="Pfam" id="PF01266"/>
    </source>
</evidence>
<dbReference type="Proteomes" id="UP000290365">
    <property type="component" value="Chromosome"/>
</dbReference>
<comment type="pathway">
    <text evidence="1">Cofactor biosynthesis; thiamine diphosphate biosynthesis.</text>
</comment>
<dbReference type="AlphaFoldDB" id="A0A4V0YY25"/>
<reference evidence="7 8" key="1">
    <citation type="submission" date="2019-01" db="EMBL/GenBank/DDBJ databases">
        <title>Ktedonosporobacter rubrisoli SCAWS-G2.</title>
        <authorList>
            <person name="Huang Y."/>
            <person name="Yan B."/>
        </authorList>
    </citation>
    <scope>NUCLEOTIDE SEQUENCE [LARGE SCALE GENOMIC DNA]</scope>
    <source>
        <strain evidence="7 8">SCAWS-G2</strain>
    </source>
</reference>
<dbReference type="PANTHER" id="PTHR13847:SF289">
    <property type="entry name" value="GLYCINE OXIDASE"/>
    <property type="match status" value="1"/>
</dbReference>
<accession>A0A4V0YY25</accession>
<organism evidence="7 8">
    <name type="scientific">Ktedonosporobacter rubrisoli</name>
    <dbReference type="NCBI Taxonomy" id="2509675"/>
    <lineage>
        <taxon>Bacteria</taxon>
        <taxon>Bacillati</taxon>
        <taxon>Chloroflexota</taxon>
        <taxon>Ktedonobacteria</taxon>
        <taxon>Ktedonobacterales</taxon>
        <taxon>Ktedonosporobacteraceae</taxon>
        <taxon>Ktedonosporobacter</taxon>
    </lineage>
</organism>
<dbReference type="Gene3D" id="3.30.9.10">
    <property type="entry name" value="D-Amino Acid Oxidase, subunit A, domain 2"/>
    <property type="match status" value="1"/>
</dbReference>
<proteinExistence type="predicted"/>
<dbReference type="RefSeq" id="WP_129885340.1">
    <property type="nucleotide sequence ID" value="NZ_CP035758.1"/>
</dbReference>
<dbReference type="EMBL" id="CP035758">
    <property type="protein sequence ID" value="QBD74741.1"/>
    <property type="molecule type" value="Genomic_DNA"/>
</dbReference>
<dbReference type="UniPathway" id="UPA00060"/>
<dbReference type="GO" id="GO:0050660">
    <property type="term" value="F:flavin adenine dinucleotide binding"/>
    <property type="evidence" value="ECO:0007669"/>
    <property type="project" value="InterPro"/>
</dbReference>
<keyword evidence="8" id="KW-1185">Reference proteome</keyword>
<dbReference type="Gene3D" id="3.50.50.60">
    <property type="entry name" value="FAD/NAD(P)-binding domain"/>
    <property type="match status" value="1"/>
</dbReference>
<dbReference type="OrthoDB" id="9794226at2"/>
<dbReference type="InterPro" id="IPR012727">
    <property type="entry name" value="Gly_oxidase_ThiO"/>
</dbReference>
<dbReference type="GO" id="GO:0043799">
    <property type="term" value="F:glycine oxidase activity"/>
    <property type="evidence" value="ECO:0007669"/>
    <property type="project" value="UniProtKB-EC"/>
</dbReference>